<evidence type="ECO:0008006" key="9">
    <source>
        <dbReference type="Google" id="ProtNLM"/>
    </source>
</evidence>
<organism evidence="7 8">
    <name type="scientific">Pseudopithomyces chartarum</name>
    <dbReference type="NCBI Taxonomy" id="1892770"/>
    <lineage>
        <taxon>Eukaryota</taxon>
        <taxon>Fungi</taxon>
        <taxon>Dikarya</taxon>
        <taxon>Ascomycota</taxon>
        <taxon>Pezizomycotina</taxon>
        <taxon>Dothideomycetes</taxon>
        <taxon>Pleosporomycetidae</taxon>
        <taxon>Pleosporales</taxon>
        <taxon>Massarineae</taxon>
        <taxon>Didymosphaeriaceae</taxon>
        <taxon>Pseudopithomyces</taxon>
    </lineage>
</organism>
<evidence type="ECO:0000259" key="5">
    <source>
        <dbReference type="Pfam" id="PF00891"/>
    </source>
</evidence>
<evidence type="ECO:0000259" key="6">
    <source>
        <dbReference type="Pfam" id="PF08100"/>
    </source>
</evidence>
<feature type="domain" description="O-methyltransferase dimerisation" evidence="6">
    <location>
        <begin position="48"/>
        <end position="112"/>
    </location>
</feature>
<dbReference type="PIRSF" id="PIRSF005739">
    <property type="entry name" value="O-mtase"/>
    <property type="match status" value="1"/>
</dbReference>
<keyword evidence="1" id="KW-0489">Methyltransferase</keyword>
<dbReference type="InterPro" id="IPR036388">
    <property type="entry name" value="WH-like_DNA-bd_sf"/>
</dbReference>
<name>A0AAN6RLF2_9PLEO</name>
<keyword evidence="8" id="KW-1185">Reference proteome</keyword>
<dbReference type="GO" id="GO:0008171">
    <property type="term" value="F:O-methyltransferase activity"/>
    <property type="evidence" value="ECO:0007669"/>
    <property type="project" value="InterPro"/>
</dbReference>
<proteinExistence type="predicted"/>
<dbReference type="Pfam" id="PF00891">
    <property type="entry name" value="Methyltransf_2"/>
    <property type="match status" value="1"/>
</dbReference>
<dbReference type="PANTHER" id="PTHR43712:SF1">
    <property type="entry name" value="HYPOTHETICAL O-METHYLTRANSFERASE (EUROFUNG)-RELATED"/>
    <property type="match status" value="1"/>
</dbReference>
<dbReference type="InterPro" id="IPR036390">
    <property type="entry name" value="WH_DNA-bd_sf"/>
</dbReference>
<keyword evidence="3" id="KW-0949">S-adenosyl-L-methionine</keyword>
<evidence type="ECO:0000256" key="2">
    <source>
        <dbReference type="ARBA" id="ARBA00022679"/>
    </source>
</evidence>
<dbReference type="Pfam" id="PF08100">
    <property type="entry name" value="Dimerisation"/>
    <property type="match status" value="1"/>
</dbReference>
<dbReference type="InterPro" id="IPR029063">
    <property type="entry name" value="SAM-dependent_MTases_sf"/>
</dbReference>
<comment type="caution">
    <text evidence="7">The sequence shown here is derived from an EMBL/GenBank/DDBJ whole genome shotgun (WGS) entry which is preliminary data.</text>
</comment>
<gene>
    <name evidence="7" type="ORF">GRF29_19g2971558</name>
</gene>
<dbReference type="InterPro" id="IPR001077">
    <property type="entry name" value="COMT_C"/>
</dbReference>
<dbReference type="InterPro" id="IPR016461">
    <property type="entry name" value="COMT-like"/>
</dbReference>
<dbReference type="PROSITE" id="PS51683">
    <property type="entry name" value="SAM_OMT_II"/>
    <property type="match status" value="1"/>
</dbReference>
<protein>
    <recommendedName>
        <fullName evidence="9">O-methyltransferase</fullName>
    </recommendedName>
</protein>
<dbReference type="SUPFAM" id="SSF46785">
    <property type="entry name" value="Winged helix' DNA-binding domain"/>
    <property type="match status" value="1"/>
</dbReference>
<reference evidence="7 8" key="1">
    <citation type="submission" date="2021-02" db="EMBL/GenBank/DDBJ databases">
        <title>Genome assembly of Pseudopithomyces chartarum.</title>
        <authorList>
            <person name="Jauregui R."/>
            <person name="Singh J."/>
            <person name="Voisey C."/>
        </authorList>
    </citation>
    <scope>NUCLEOTIDE SEQUENCE [LARGE SCALE GENOMIC DNA]</scope>
    <source>
        <strain evidence="7 8">AGR01</strain>
    </source>
</reference>
<feature type="domain" description="O-methyltransferase C-terminal" evidence="5">
    <location>
        <begin position="164"/>
        <end position="363"/>
    </location>
</feature>
<keyword evidence="2" id="KW-0808">Transferase</keyword>
<dbReference type="Gene3D" id="1.10.10.10">
    <property type="entry name" value="Winged helix-like DNA-binding domain superfamily/Winged helix DNA-binding domain"/>
    <property type="match status" value="1"/>
</dbReference>
<evidence type="ECO:0000256" key="4">
    <source>
        <dbReference type="PIRSR" id="PIRSR005739-1"/>
    </source>
</evidence>
<sequence length="384" mass="43567">MDAILKLAAEEVQKVAQNIDEGLRRRTIDKLRELQYALETPEETMQRLMYASLTTASIRVGLDLNIFNKLVDSDRPLKLTELVQATNTDPLLLGRVLRHQASLGVIHEVTQDTFTDSQTTRNISNTDIQAGLKFSADVLDPAYAATASFLAARSYKNPTDLYDTPFNTAWNTKLPLWDWLAEHPEHRVHFNRFMYAQRSSVKDCFSILNLSKEAKQWPAEKPLFVDVGGGTGQQCIAMRERWPELKGRVVLQDLPSVVNEVQLPEGIDVMAYDFFTKQPVTGAKYYYLRAIMHDHADDKCLEILKNVADAMSEESTILLDEIVVPDSNVEWYVTQTDLAMMVQFSSTERTEGQWRKLLSNAGLKIKSITTYTHSFRLSIIAATK</sequence>
<dbReference type="Proteomes" id="UP001280581">
    <property type="component" value="Unassembled WGS sequence"/>
</dbReference>
<dbReference type="AlphaFoldDB" id="A0AAN6RLF2"/>
<evidence type="ECO:0000313" key="7">
    <source>
        <dbReference type="EMBL" id="KAK3215346.1"/>
    </source>
</evidence>
<dbReference type="GO" id="GO:0046983">
    <property type="term" value="F:protein dimerization activity"/>
    <property type="evidence" value="ECO:0007669"/>
    <property type="project" value="InterPro"/>
</dbReference>
<dbReference type="PANTHER" id="PTHR43712">
    <property type="entry name" value="PUTATIVE (AFU_ORTHOLOGUE AFUA_4G14580)-RELATED"/>
    <property type="match status" value="1"/>
</dbReference>
<feature type="active site" description="Proton acceptor" evidence="4">
    <location>
        <position position="293"/>
    </location>
</feature>
<dbReference type="GO" id="GO:0032259">
    <property type="term" value="P:methylation"/>
    <property type="evidence" value="ECO:0007669"/>
    <property type="project" value="UniProtKB-KW"/>
</dbReference>
<evidence type="ECO:0000256" key="3">
    <source>
        <dbReference type="ARBA" id="ARBA00022691"/>
    </source>
</evidence>
<dbReference type="InterPro" id="IPR012967">
    <property type="entry name" value="COMT_dimerisation"/>
</dbReference>
<accession>A0AAN6RLF2</accession>
<dbReference type="Gene3D" id="3.40.50.150">
    <property type="entry name" value="Vaccinia Virus protein VP39"/>
    <property type="match status" value="1"/>
</dbReference>
<evidence type="ECO:0000313" key="8">
    <source>
        <dbReference type="Proteomes" id="UP001280581"/>
    </source>
</evidence>
<dbReference type="SUPFAM" id="SSF53335">
    <property type="entry name" value="S-adenosyl-L-methionine-dependent methyltransferases"/>
    <property type="match status" value="1"/>
</dbReference>
<evidence type="ECO:0000256" key="1">
    <source>
        <dbReference type="ARBA" id="ARBA00022603"/>
    </source>
</evidence>
<dbReference type="EMBL" id="WVTA01000003">
    <property type="protein sequence ID" value="KAK3215346.1"/>
    <property type="molecule type" value="Genomic_DNA"/>
</dbReference>